<dbReference type="Gene3D" id="3.40.50.300">
    <property type="entry name" value="P-loop containing nucleotide triphosphate hydrolases"/>
    <property type="match status" value="1"/>
</dbReference>
<dbReference type="GO" id="GO:0004386">
    <property type="term" value="F:helicase activity"/>
    <property type="evidence" value="ECO:0007669"/>
    <property type="project" value="UniProtKB-KW"/>
</dbReference>
<dbReference type="EMBL" id="FONY01000001">
    <property type="protein sequence ID" value="SFE40380.1"/>
    <property type="molecule type" value="Genomic_DNA"/>
</dbReference>
<keyword evidence="1" id="KW-0378">Hydrolase</keyword>
<name>A0A1I2AC26_9BACT</name>
<organism evidence="4 5">
    <name type="scientific">Thermoflexibacter ruber</name>
    <dbReference type="NCBI Taxonomy" id="1003"/>
    <lineage>
        <taxon>Bacteria</taxon>
        <taxon>Pseudomonadati</taxon>
        <taxon>Bacteroidota</taxon>
        <taxon>Cytophagia</taxon>
        <taxon>Cytophagales</taxon>
        <taxon>Thermoflexibacteraceae</taxon>
        <taxon>Thermoflexibacter</taxon>
    </lineage>
</organism>
<evidence type="ECO:0000313" key="5">
    <source>
        <dbReference type="Proteomes" id="UP000199513"/>
    </source>
</evidence>
<dbReference type="SMART" id="SM00490">
    <property type="entry name" value="HELICc"/>
    <property type="match status" value="1"/>
</dbReference>
<keyword evidence="5" id="KW-1185">Reference proteome</keyword>
<evidence type="ECO:0000259" key="3">
    <source>
        <dbReference type="PROSITE" id="PS51194"/>
    </source>
</evidence>
<dbReference type="PROSITE" id="PS51192">
    <property type="entry name" value="HELICASE_ATP_BIND_1"/>
    <property type="match status" value="1"/>
</dbReference>
<dbReference type="STRING" id="1003.SAMN04488541_100177"/>
<keyword evidence="4" id="KW-0347">Helicase</keyword>
<dbReference type="Proteomes" id="UP000199513">
    <property type="component" value="Unassembled WGS sequence"/>
</dbReference>
<protein>
    <submittedName>
        <fullName evidence="4">Helicase conserved C-terminal domain-containing protein</fullName>
    </submittedName>
</protein>
<dbReference type="RefSeq" id="WP_091538239.1">
    <property type="nucleotide sequence ID" value="NZ_FONY01000001.1"/>
</dbReference>
<dbReference type="Pfam" id="PF00176">
    <property type="entry name" value="SNF2-rel_dom"/>
    <property type="match status" value="1"/>
</dbReference>
<sequence>MIVSPLEPFQIVYSLFQHQFLGFLFESFVVQLDANRRLTLKYQNISSQNAAEFASGLNETDYELIKLMDSIQQDAVTRQYSNKKMLPNAFFLKVYDAKTGDKVLQNTIHQSLERKRALILEKLKGKLLFEMGNDGNPTNKRIHIEKEKATVLFHFRRNEEDTHYFPTIKHKGEKLEFQYQNAMLICSEPAWLLLKGHLYHFEKEVDGHKLKPFLNKKFIAVPRKLEEDYYKKFVTPLIESFDVYAKGFEIKTIETELKPILYFYELAGNSTTSLFGGDRELESNIGKIVFELIFDYKGYRFKADNLNPVNVQLEKYQENYTFYRVKRNLLKEEGIQISLIAQGLPLKNGKVALEKTLAFQWLSEHQTWLREEGIVIYQQGKEEKRYFVGKTHINLEIKENYDWFDINAKVTFGDFEIPFLKIRKLILSGKYEFTLPNGEIAVIPEAWFTQYGDLMHFIDEKTDAFTLKKHHLSLVQELQTGGYAQVAMSRKLEQLRDFEQIEDSQLPVHFRGELRPYQKAGFNWLMFLNQYRFGGCLADDMGLGKTVQTLALLQAQKENAEKNGETKPVSLLVMPTSLLYNWEMEANKFTPKLKILIYNKTNRIKNTAIFNYYDLVLTSYGIVRLDIEILKQFYFHYVILDESQAIKNPESAISQLVRELKSKFRLVLTGTPIENSTMDLWSQMSFVNGGLLGSQSFFQKEFLQPIEKNQDLSKLQKLQTIIKPFVLRRHKSQVAKDLPDKEEHIHYSEMSELQEKKYEEIKSHYRNQILDLIEKQGLAQSQLIVLQGLTKLRQVANHPRMIEEGYEGDSGKLRDVLHKLETALSEKHKVLIFSQFVKHLTIIRQELEKRNVRYAYLDGATKDRQEQVDLFQKNACIPVFLISLKAGGTGLNLTAADYVFLLDPWWNPAVEAQAIDRAHRIGQENKVLIYKFITKNTVEEKILLLQQGKIKLASELITTEESFVKQLTQADIERLLM</sequence>
<dbReference type="Pfam" id="PF00271">
    <property type="entry name" value="Helicase_C"/>
    <property type="match status" value="1"/>
</dbReference>
<dbReference type="GO" id="GO:0016787">
    <property type="term" value="F:hydrolase activity"/>
    <property type="evidence" value="ECO:0007669"/>
    <property type="project" value="UniProtKB-KW"/>
</dbReference>
<evidence type="ECO:0000259" key="2">
    <source>
        <dbReference type="PROSITE" id="PS51192"/>
    </source>
</evidence>
<dbReference type="PANTHER" id="PTHR10799">
    <property type="entry name" value="SNF2/RAD54 HELICASE FAMILY"/>
    <property type="match status" value="1"/>
</dbReference>
<feature type="domain" description="Helicase C-terminal" evidence="3">
    <location>
        <begin position="812"/>
        <end position="971"/>
    </location>
</feature>
<dbReference type="SUPFAM" id="SSF52540">
    <property type="entry name" value="P-loop containing nucleoside triphosphate hydrolases"/>
    <property type="match status" value="2"/>
</dbReference>
<dbReference type="OrthoDB" id="9760715at2"/>
<dbReference type="InterPro" id="IPR038718">
    <property type="entry name" value="SNF2-like_sf"/>
</dbReference>
<dbReference type="GO" id="GO:0005524">
    <property type="term" value="F:ATP binding"/>
    <property type="evidence" value="ECO:0007669"/>
    <property type="project" value="InterPro"/>
</dbReference>
<gene>
    <name evidence="4" type="ORF">SAMN04488541_100177</name>
</gene>
<dbReference type="InterPro" id="IPR014001">
    <property type="entry name" value="Helicase_ATP-bd"/>
</dbReference>
<dbReference type="PROSITE" id="PS51194">
    <property type="entry name" value="HELICASE_CTER"/>
    <property type="match status" value="1"/>
</dbReference>
<dbReference type="InterPro" id="IPR000330">
    <property type="entry name" value="SNF2_N"/>
</dbReference>
<proteinExistence type="predicted"/>
<feature type="domain" description="Helicase ATP-binding" evidence="2">
    <location>
        <begin position="526"/>
        <end position="690"/>
    </location>
</feature>
<dbReference type="InterPro" id="IPR027417">
    <property type="entry name" value="P-loop_NTPase"/>
</dbReference>
<keyword evidence="4" id="KW-0547">Nucleotide-binding</keyword>
<dbReference type="CDD" id="cd18793">
    <property type="entry name" value="SF2_C_SNF"/>
    <property type="match status" value="1"/>
</dbReference>
<reference evidence="4 5" key="1">
    <citation type="submission" date="2016-10" db="EMBL/GenBank/DDBJ databases">
        <authorList>
            <person name="de Groot N.N."/>
        </authorList>
    </citation>
    <scope>NUCLEOTIDE SEQUENCE [LARGE SCALE GENOMIC DNA]</scope>
    <source>
        <strain>GEY</strain>
        <strain evidence="5">DSM 9560</strain>
    </source>
</reference>
<dbReference type="AlphaFoldDB" id="A0A1I2AC26"/>
<keyword evidence="4" id="KW-0067">ATP-binding</keyword>
<dbReference type="InterPro" id="IPR001650">
    <property type="entry name" value="Helicase_C-like"/>
</dbReference>
<dbReference type="InterPro" id="IPR049730">
    <property type="entry name" value="SNF2/RAD54-like_C"/>
</dbReference>
<accession>A0A1I2AC26</accession>
<dbReference type="CDD" id="cd18012">
    <property type="entry name" value="DEXQc_arch_SWI2_SNF2"/>
    <property type="match status" value="1"/>
</dbReference>
<dbReference type="SMART" id="SM00487">
    <property type="entry name" value="DEXDc"/>
    <property type="match status" value="1"/>
</dbReference>
<dbReference type="Gene3D" id="3.40.50.10810">
    <property type="entry name" value="Tandem AAA-ATPase domain"/>
    <property type="match status" value="1"/>
</dbReference>
<evidence type="ECO:0000313" key="4">
    <source>
        <dbReference type="EMBL" id="SFE40380.1"/>
    </source>
</evidence>
<evidence type="ECO:0000256" key="1">
    <source>
        <dbReference type="ARBA" id="ARBA00022801"/>
    </source>
</evidence>